<accession>A0A426YHR2</accession>
<feature type="compositionally biased region" description="Basic residues" evidence="1">
    <location>
        <begin position="75"/>
        <end position="86"/>
    </location>
</feature>
<dbReference type="EMBL" id="AMZH03012344">
    <property type="protein sequence ID" value="RRT51217.1"/>
    <property type="molecule type" value="Genomic_DNA"/>
</dbReference>
<protein>
    <submittedName>
        <fullName evidence="2">Uncharacterized protein</fullName>
    </submittedName>
</protein>
<dbReference type="Proteomes" id="UP000287651">
    <property type="component" value="Unassembled WGS sequence"/>
</dbReference>
<evidence type="ECO:0000313" key="3">
    <source>
        <dbReference type="Proteomes" id="UP000287651"/>
    </source>
</evidence>
<comment type="caution">
    <text evidence="2">The sequence shown here is derived from an EMBL/GenBank/DDBJ whole genome shotgun (WGS) entry which is preliminary data.</text>
</comment>
<evidence type="ECO:0000313" key="2">
    <source>
        <dbReference type="EMBL" id="RRT51217.1"/>
    </source>
</evidence>
<gene>
    <name evidence="2" type="ORF">B296_00051242</name>
</gene>
<sequence>MLIHTRFSLPSDKTRTARYIPVRQLTGTWTGRYRAVPLRSAVDGRFRSLTVDFRRRWSISAVCGRFKEKSTVGSRLRKKKERRRRRKEEEEEEEEEKYLAPPGGCLQAVAARAGLAPSPPALP</sequence>
<organism evidence="2 3">
    <name type="scientific">Ensete ventricosum</name>
    <name type="common">Abyssinian banana</name>
    <name type="synonym">Musa ensete</name>
    <dbReference type="NCBI Taxonomy" id="4639"/>
    <lineage>
        <taxon>Eukaryota</taxon>
        <taxon>Viridiplantae</taxon>
        <taxon>Streptophyta</taxon>
        <taxon>Embryophyta</taxon>
        <taxon>Tracheophyta</taxon>
        <taxon>Spermatophyta</taxon>
        <taxon>Magnoliopsida</taxon>
        <taxon>Liliopsida</taxon>
        <taxon>Zingiberales</taxon>
        <taxon>Musaceae</taxon>
        <taxon>Ensete</taxon>
    </lineage>
</organism>
<proteinExistence type="predicted"/>
<reference evidence="2 3" key="1">
    <citation type="journal article" date="2014" name="Agronomy (Basel)">
        <title>A Draft Genome Sequence for Ensete ventricosum, the Drought-Tolerant Tree Against Hunger.</title>
        <authorList>
            <person name="Harrison J."/>
            <person name="Moore K.A."/>
            <person name="Paszkiewicz K."/>
            <person name="Jones T."/>
            <person name="Grant M."/>
            <person name="Ambacheew D."/>
            <person name="Muzemil S."/>
            <person name="Studholme D.J."/>
        </authorList>
    </citation>
    <scope>NUCLEOTIDE SEQUENCE [LARGE SCALE GENOMIC DNA]</scope>
</reference>
<name>A0A426YHR2_ENSVE</name>
<feature type="region of interest" description="Disordered" evidence="1">
    <location>
        <begin position="69"/>
        <end position="100"/>
    </location>
</feature>
<dbReference type="AlphaFoldDB" id="A0A426YHR2"/>
<evidence type="ECO:0000256" key="1">
    <source>
        <dbReference type="SAM" id="MobiDB-lite"/>
    </source>
</evidence>